<dbReference type="Proteomes" id="UP001153069">
    <property type="component" value="Unassembled WGS sequence"/>
</dbReference>
<evidence type="ECO:0000313" key="2">
    <source>
        <dbReference type="Proteomes" id="UP001153069"/>
    </source>
</evidence>
<evidence type="ECO:0000313" key="1">
    <source>
        <dbReference type="EMBL" id="CAB9506960.1"/>
    </source>
</evidence>
<reference evidence="1" key="1">
    <citation type="submission" date="2020-06" db="EMBL/GenBank/DDBJ databases">
        <authorList>
            <consortium name="Plant Systems Biology data submission"/>
        </authorList>
    </citation>
    <scope>NUCLEOTIDE SEQUENCE</scope>
    <source>
        <strain evidence="1">D6</strain>
    </source>
</reference>
<dbReference type="AlphaFoldDB" id="A0A9N8DUJ1"/>
<dbReference type="EMBL" id="CAICTM010000285">
    <property type="protein sequence ID" value="CAB9506960.1"/>
    <property type="molecule type" value="Genomic_DNA"/>
</dbReference>
<gene>
    <name evidence="1" type="ORF">SEMRO_286_G108410.1</name>
</gene>
<comment type="caution">
    <text evidence="1">The sequence shown here is derived from an EMBL/GenBank/DDBJ whole genome shotgun (WGS) entry which is preliminary data.</text>
</comment>
<proteinExistence type="predicted"/>
<sequence length="332" mass="36731">MADEPAELHFDSRRNTEWLGIPESLVDDSRRTIKHGLGHTDNPEHISTRLCHDACSRAFALKVSYLQIKDGDDLPIKKEGLGQVGFIRTKPISVSPGSRPHYAVTPFTAKHNLRRIENVDHHFYPADAIESTVYLKGDLSEKLLLFDDLNVSVKNDAMVLRQCALTDAVWGFGVDVSAGNPVSNRSDGITNRGSSFQVYEEGYDFGKDQRVGIAVFTTVLPTAKSASPDPDNPLKLTPVELSKIYGNAFEANIYTGKITFVGKHEYDLNSFSGCSGAIVFLLDKNQPDTLQSVNYGRAIAVHVGTHPLLSDRNFAFKLMEDMIRGHRLLRSG</sequence>
<keyword evidence="2" id="KW-1185">Reference proteome</keyword>
<accession>A0A9N8DUJ1</accession>
<protein>
    <submittedName>
        <fullName evidence="1">Uncharacterized protein</fullName>
    </submittedName>
</protein>
<name>A0A9N8DUJ1_9STRA</name>
<organism evidence="1 2">
    <name type="scientific">Seminavis robusta</name>
    <dbReference type="NCBI Taxonomy" id="568900"/>
    <lineage>
        <taxon>Eukaryota</taxon>
        <taxon>Sar</taxon>
        <taxon>Stramenopiles</taxon>
        <taxon>Ochrophyta</taxon>
        <taxon>Bacillariophyta</taxon>
        <taxon>Bacillariophyceae</taxon>
        <taxon>Bacillariophycidae</taxon>
        <taxon>Naviculales</taxon>
        <taxon>Naviculaceae</taxon>
        <taxon>Seminavis</taxon>
    </lineage>
</organism>